<feature type="transmembrane region" description="Helical" evidence="11">
    <location>
        <begin position="62"/>
        <end position="86"/>
    </location>
</feature>
<evidence type="ECO:0000256" key="3">
    <source>
        <dbReference type="ARBA" id="ARBA00022692"/>
    </source>
</evidence>
<dbReference type="PANTHER" id="PTHR24243">
    <property type="entry name" value="G-PROTEIN COUPLED RECEPTOR"/>
    <property type="match status" value="1"/>
</dbReference>
<dbReference type="Pfam" id="PF00001">
    <property type="entry name" value="7tm_1"/>
    <property type="match status" value="1"/>
</dbReference>
<dbReference type="PRINTS" id="PR00237">
    <property type="entry name" value="GPCRRHODOPSN"/>
</dbReference>
<dbReference type="Gene3D" id="1.20.1070.10">
    <property type="entry name" value="Rhodopsin 7-helix transmembrane proteins"/>
    <property type="match status" value="1"/>
</dbReference>
<dbReference type="CDD" id="cd14997">
    <property type="entry name" value="7tmA_ETH-R"/>
    <property type="match status" value="1"/>
</dbReference>
<dbReference type="OrthoDB" id="10036964at2759"/>
<dbReference type="EMBL" id="KY129672">
    <property type="protein sequence ID" value="ARK38543.1"/>
    <property type="molecule type" value="mRNA"/>
</dbReference>
<evidence type="ECO:0000256" key="10">
    <source>
        <dbReference type="SAM" id="MobiDB-lite"/>
    </source>
</evidence>
<evidence type="ECO:0000259" key="12">
    <source>
        <dbReference type="PROSITE" id="PS50262"/>
    </source>
</evidence>
<feature type="transmembrane region" description="Helical" evidence="11">
    <location>
        <begin position="98"/>
        <end position="118"/>
    </location>
</feature>
<dbReference type="PROSITE" id="PS00237">
    <property type="entry name" value="G_PROTEIN_RECEP_F1_1"/>
    <property type="match status" value="1"/>
</dbReference>
<keyword evidence="4 11" id="KW-1133">Transmembrane helix</keyword>
<feature type="transmembrane region" description="Helical" evidence="11">
    <location>
        <begin position="138"/>
        <end position="158"/>
    </location>
</feature>
<comment type="subcellular location">
    <subcellularLocation>
        <location evidence="1">Membrane</location>
        <topology evidence="1">Multi-pass membrane protein</topology>
    </subcellularLocation>
</comment>
<evidence type="ECO:0000256" key="4">
    <source>
        <dbReference type="ARBA" id="ARBA00022989"/>
    </source>
</evidence>
<feature type="domain" description="G-protein coupled receptors family 1 profile" evidence="12">
    <location>
        <begin position="77"/>
        <end position="340"/>
    </location>
</feature>
<keyword evidence="6 11" id="KW-0472">Membrane</keyword>
<evidence type="ECO:0000256" key="5">
    <source>
        <dbReference type="ARBA" id="ARBA00023040"/>
    </source>
</evidence>
<dbReference type="AlphaFoldDB" id="A0A1W6FBG0"/>
<feature type="transmembrane region" description="Helical" evidence="11">
    <location>
        <begin position="179"/>
        <end position="203"/>
    </location>
</feature>
<protein>
    <submittedName>
        <fullName evidence="13">Ecdysis triggering hormone receptor</fullName>
    </submittedName>
</protein>
<keyword evidence="8 9" id="KW-0807">Transducer</keyword>
<dbReference type="GO" id="GO:0004930">
    <property type="term" value="F:G protein-coupled receptor activity"/>
    <property type="evidence" value="ECO:0007669"/>
    <property type="project" value="UniProtKB-KW"/>
</dbReference>
<comment type="similarity">
    <text evidence="2 9">Belongs to the G-protein coupled receptor 1 family.</text>
</comment>
<keyword evidence="3 9" id="KW-0812">Transmembrane</keyword>
<organism evidence="13">
    <name type="scientific">Schistocerca gregaria</name>
    <name type="common">Desert locust</name>
    <name type="synonym">Gryllus gregarius</name>
    <dbReference type="NCBI Taxonomy" id="7010"/>
    <lineage>
        <taxon>Eukaryota</taxon>
        <taxon>Metazoa</taxon>
        <taxon>Ecdysozoa</taxon>
        <taxon>Arthropoda</taxon>
        <taxon>Hexapoda</taxon>
        <taxon>Insecta</taxon>
        <taxon>Pterygota</taxon>
        <taxon>Neoptera</taxon>
        <taxon>Polyneoptera</taxon>
        <taxon>Orthoptera</taxon>
        <taxon>Caelifera</taxon>
        <taxon>Acrididea</taxon>
        <taxon>Acridomorpha</taxon>
        <taxon>Acridoidea</taxon>
        <taxon>Acrididae</taxon>
        <taxon>Cyrtacanthacridinae</taxon>
        <taxon>Schistocerca</taxon>
    </lineage>
</organism>
<dbReference type="PANTHER" id="PTHR24243:SF233">
    <property type="entry name" value="THYROTROPIN-RELEASING HORMONE RECEPTOR"/>
    <property type="match status" value="1"/>
</dbReference>
<proteinExistence type="evidence at transcript level"/>
<evidence type="ECO:0000256" key="6">
    <source>
        <dbReference type="ARBA" id="ARBA00023136"/>
    </source>
</evidence>
<keyword evidence="5 9" id="KW-0297">G-protein coupled receptor</keyword>
<name>A0A1W6FBG0_SCHGR</name>
<evidence type="ECO:0000313" key="13">
    <source>
        <dbReference type="EMBL" id="ARK38543.1"/>
    </source>
</evidence>
<dbReference type="PROSITE" id="PS50262">
    <property type="entry name" value="G_PROTEIN_RECEP_F1_2"/>
    <property type="match status" value="1"/>
</dbReference>
<dbReference type="InterPro" id="IPR017452">
    <property type="entry name" value="GPCR_Rhodpsn_7TM"/>
</dbReference>
<evidence type="ECO:0000256" key="1">
    <source>
        <dbReference type="ARBA" id="ARBA00004141"/>
    </source>
</evidence>
<dbReference type="SUPFAM" id="SSF81321">
    <property type="entry name" value="Family A G protein-coupled receptor-like"/>
    <property type="match status" value="1"/>
</dbReference>
<evidence type="ECO:0000256" key="9">
    <source>
        <dbReference type="RuleBase" id="RU000688"/>
    </source>
</evidence>
<keyword evidence="7 9" id="KW-0675">Receptor</keyword>
<feature type="compositionally biased region" description="Low complexity" evidence="10">
    <location>
        <begin position="373"/>
        <end position="385"/>
    </location>
</feature>
<reference evidence="13" key="1">
    <citation type="journal article" date="2017" name="Sci. Rep.">
        <title>The ecdysis triggering hormone system is essential for successful moulting of a major hemimetabolous pest insect, Schistocerca gregaria.</title>
        <authorList>
            <person name="Lenaerts C."/>
            <person name="Cools D."/>
            <person name="Verdonck R."/>
            <person name="Verbakel L."/>
            <person name="Vanden Broeck J."/>
            <person name="Marchal E."/>
        </authorList>
    </citation>
    <scope>NUCLEOTIDE SEQUENCE</scope>
</reference>
<feature type="transmembrane region" description="Helical" evidence="11">
    <location>
        <begin position="223"/>
        <end position="256"/>
    </location>
</feature>
<dbReference type="InterPro" id="IPR000276">
    <property type="entry name" value="GPCR_Rhodpsn"/>
</dbReference>
<feature type="region of interest" description="Disordered" evidence="10">
    <location>
        <begin position="368"/>
        <end position="405"/>
    </location>
</feature>
<accession>A0A1W6FBG0</accession>
<evidence type="ECO:0000256" key="8">
    <source>
        <dbReference type="ARBA" id="ARBA00023224"/>
    </source>
</evidence>
<feature type="transmembrane region" description="Helical" evidence="11">
    <location>
        <begin position="277"/>
        <end position="304"/>
    </location>
</feature>
<evidence type="ECO:0000256" key="2">
    <source>
        <dbReference type="ARBA" id="ARBA00010663"/>
    </source>
</evidence>
<evidence type="ECO:0000256" key="11">
    <source>
        <dbReference type="SAM" id="Phobius"/>
    </source>
</evidence>
<dbReference type="GO" id="GO:0005886">
    <property type="term" value="C:plasma membrane"/>
    <property type="evidence" value="ECO:0007669"/>
    <property type="project" value="TreeGrafter"/>
</dbReference>
<evidence type="ECO:0000256" key="7">
    <source>
        <dbReference type="ARBA" id="ARBA00023170"/>
    </source>
</evidence>
<sequence length="440" mass="47536">MNLALSAALHNASEGAAVGSPFLPASFFNATSWSAGAGANGSVASAPDVGDVPQVPAYIRTASTVACVIIMSIGVAGNAMVPAVILRSRDMRNSTNIFLVNLSVADLLVLLVCTPTVLVEVHSRPEVWLLGETMCKAVPFVELTVAHASVLTILAISFERYYAICEPLRAGYVCTKARALLICLLAWALAALLTSPVILVAEYGTEEYFDGSMVPVCFSMVDSFWPAFFFLATIAVFFLVPLIILVVLYGVIARHLMANPRIMSVHQQLHYRYRKQVVLMLGTVVAAFFVCLLPFRAFTLWIIAAPPETVVSIGYENHYGLLCLCRVMHYLNSAVNPILYNLMSSKFRDGFSRLCCRCGCAGGPLGRRGTGLSSSATATTVRSSAGDSLWRRPGRASSSSSRSRRAERRLLHHIARECSVSVHNGVCAVKAGRSKDVSYL</sequence>